<evidence type="ECO:0000256" key="5">
    <source>
        <dbReference type="ARBA" id="ARBA00022801"/>
    </source>
</evidence>
<evidence type="ECO:0000256" key="8">
    <source>
        <dbReference type="SAM" id="Phobius"/>
    </source>
</evidence>
<evidence type="ECO:0000256" key="6">
    <source>
        <dbReference type="ARBA" id="ARBA00022989"/>
    </source>
</evidence>
<dbReference type="Proteomes" id="UP000722791">
    <property type="component" value="Unassembled WGS sequence"/>
</dbReference>
<evidence type="ECO:0000313" key="10">
    <source>
        <dbReference type="EMBL" id="GIL85391.1"/>
    </source>
</evidence>
<keyword evidence="4 8" id="KW-0812">Transmembrane</keyword>
<dbReference type="EMBL" id="BNCP01000032">
    <property type="protein sequence ID" value="GIL85391.1"/>
    <property type="molecule type" value="Genomic_DNA"/>
</dbReference>
<keyword evidence="5" id="KW-0378">Hydrolase</keyword>
<dbReference type="Proteomes" id="UP000747110">
    <property type="component" value="Unassembled WGS sequence"/>
</dbReference>
<dbReference type="OrthoDB" id="10257275at2759"/>
<evidence type="ECO:0000313" key="13">
    <source>
        <dbReference type="Proteomes" id="UP000747110"/>
    </source>
</evidence>
<reference evidence="11" key="1">
    <citation type="journal article" date="2021" name="Proc. Natl. Acad. Sci. U.S.A.">
        <title>Three genomes in the algal genus Volvox reveal the fate of a haploid sex-determining region after a transition to homothallism.</title>
        <authorList>
            <person name="Yamamoto K."/>
            <person name="Hamaji T."/>
            <person name="Kawai-Toyooka H."/>
            <person name="Matsuzaki R."/>
            <person name="Takahashi F."/>
            <person name="Nishimura Y."/>
            <person name="Kawachi M."/>
            <person name="Noguchi H."/>
            <person name="Minakuchi Y."/>
            <person name="Umen J.G."/>
            <person name="Toyoda A."/>
            <person name="Nozaki H."/>
        </authorList>
    </citation>
    <scope>NUCLEOTIDE SEQUENCE</scope>
    <source>
        <strain evidence="11">NIES-3785</strain>
        <strain evidence="10">NIES-3786</strain>
    </source>
</reference>
<evidence type="ECO:0000256" key="2">
    <source>
        <dbReference type="ARBA" id="ARBA00009045"/>
    </source>
</evidence>
<protein>
    <recommendedName>
        <fullName evidence="9">Peptidase S54 rhomboid domain-containing protein</fullName>
    </recommendedName>
</protein>
<dbReference type="PANTHER" id="PTHR43066:SF1">
    <property type="entry name" value="RHOMBOID PROTEIN 2"/>
    <property type="match status" value="1"/>
</dbReference>
<feature type="transmembrane region" description="Helical" evidence="8">
    <location>
        <begin position="197"/>
        <end position="214"/>
    </location>
</feature>
<evidence type="ECO:0000313" key="11">
    <source>
        <dbReference type="EMBL" id="GIM06327.1"/>
    </source>
</evidence>
<keyword evidence="3" id="KW-0645">Protease</keyword>
<proteinExistence type="inferred from homology"/>
<dbReference type="InterPro" id="IPR035952">
    <property type="entry name" value="Rhomboid-like_sf"/>
</dbReference>
<feature type="transmembrane region" description="Helical" evidence="8">
    <location>
        <begin position="30"/>
        <end position="49"/>
    </location>
</feature>
<name>A0A8J4LQP9_9CHLO</name>
<feature type="transmembrane region" description="Helical" evidence="8">
    <location>
        <begin position="107"/>
        <end position="132"/>
    </location>
</feature>
<evidence type="ECO:0000256" key="4">
    <source>
        <dbReference type="ARBA" id="ARBA00022692"/>
    </source>
</evidence>
<evidence type="ECO:0000259" key="9">
    <source>
        <dbReference type="Pfam" id="PF01694"/>
    </source>
</evidence>
<comment type="caution">
    <text evidence="11">The sequence shown here is derived from an EMBL/GenBank/DDBJ whole genome shotgun (WGS) entry which is preliminary data.</text>
</comment>
<dbReference type="AlphaFoldDB" id="A0A8J4LQP9"/>
<keyword evidence="13" id="KW-1185">Reference proteome</keyword>
<comment type="similarity">
    <text evidence="2">Belongs to the peptidase S54 family.</text>
</comment>
<dbReference type="Pfam" id="PF01694">
    <property type="entry name" value="Rhomboid"/>
    <property type="match status" value="1"/>
</dbReference>
<keyword evidence="6 8" id="KW-1133">Transmembrane helix</keyword>
<dbReference type="SUPFAM" id="SSF144091">
    <property type="entry name" value="Rhomboid-like"/>
    <property type="match status" value="1"/>
</dbReference>
<feature type="transmembrane region" description="Helical" evidence="8">
    <location>
        <begin position="168"/>
        <end position="191"/>
    </location>
</feature>
<feature type="transmembrane region" description="Helical" evidence="8">
    <location>
        <begin position="69"/>
        <end position="95"/>
    </location>
</feature>
<keyword evidence="7 8" id="KW-0472">Membrane</keyword>
<dbReference type="FunFam" id="1.20.1540.10:FF:000008">
    <property type="entry name" value="RHOMBOID-like protein 13"/>
    <property type="match status" value="1"/>
</dbReference>
<gene>
    <name evidence="10" type="ORF">Vretifemale_13935</name>
    <name evidence="11" type="ORF">Vretimale_10660</name>
</gene>
<dbReference type="PANTHER" id="PTHR43066">
    <property type="entry name" value="RHOMBOID-RELATED PROTEIN"/>
    <property type="match status" value="1"/>
</dbReference>
<comment type="subcellular location">
    <subcellularLocation>
        <location evidence="1">Membrane</location>
        <topology evidence="1">Multi-pass membrane protein</topology>
    </subcellularLocation>
</comment>
<organism evidence="11 12">
    <name type="scientific">Volvox reticuliferus</name>
    <dbReference type="NCBI Taxonomy" id="1737510"/>
    <lineage>
        <taxon>Eukaryota</taxon>
        <taxon>Viridiplantae</taxon>
        <taxon>Chlorophyta</taxon>
        <taxon>core chlorophytes</taxon>
        <taxon>Chlorophyceae</taxon>
        <taxon>CS clade</taxon>
        <taxon>Chlamydomonadales</taxon>
        <taxon>Volvocaceae</taxon>
        <taxon>Volvox</taxon>
    </lineage>
</organism>
<evidence type="ECO:0000256" key="7">
    <source>
        <dbReference type="ARBA" id="ARBA00023136"/>
    </source>
</evidence>
<dbReference type="GO" id="GO:0004252">
    <property type="term" value="F:serine-type endopeptidase activity"/>
    <property type="evidence" value="ECO:0007669"/>
    <property type="project" value="InterPro"/>
</dbReference>
<dbReference type="InterPro" id="IPR022764">
    <property type="entry name" value="Peptidase_S54_rhomboid_dom"/>
</dbReference>
<accession>A0A8J4LQP9</accession>
<dbReference type="GO" id="GO:0016020">
    <property type="term" value="C:membrane"/>
    <property type="evidence" value="ECO:0007669"/>
    <property type="project" value="UniProtKB-SubCell"/>
</dbReference>
<evidence type="ECO:0000256" key="1">
    <source>
        <dbReference type="ARBA" id="ARBA00004141"/>
    </source>
</evidence>
<feature type="domain" description="Peptidase S54 rhomboid" evidence="9">
    <location>
        <begin position="66"/>
        <end position="215"/>
    </location>
</feature>
<feature type="transmembrane region" description="Helical" evidence="8">
    <location>
        <begin position="138"/>
        <end position="156"/>
    </location>
</feature>
<evidence type="ECO:0000313" key="12">
    <source>
        <dbReference type="Proteomes" id="UP000722791"/>
    </source>
</evidence>
<sequence length="397" mass="40118">MAMTSTSQPGPSLLGVVQTWYNGLPLCTKATFSLITGVFVVQLLTGWYGAQAIVVSLVPQAVLYDFQVYRIFTAVLIHGGLLHVTFNMLAFVPMGASLERAVGSLQLLYFMVLSCLLEGILYVALSVLLATSGLVRGAMYHGAMGFSGIIFGLVVWESALSPVPFRSIFGLFQVPIAWYPWALLLFCQLLVPEASFVGHLAGLMVGQLWVWGLLRPLALSRSATTWLEQAGLMARCVRQPSFIMMPSSALPYTMFDVRGAGGGGTSGGGSLGGQGSGGVRLGGLGRNLVSLGKMFRSGSSGAAGASDGGGNGRDVEAVGGSQDRGAFAGTGRVLGGNGGSGGVAAAPPLPSVAAALAAEARIGGGGGGVAGGIPGSGVGGGIGTGGATAARDKALNS</sequence>
<evidence type="ECO:0000256" key="3">
    <source>
        <dbReference type="ARBA" id="ARBA00022670"/>
    </source>
</evidence>
<dbReference type="GO" id="GO:0006508">
    <property type="term" value="P:proteolysis"/>
    <property type="evidence" value="ECO:0007669"/>
    <property type="project" value="UniProtKB-KW"/>
</dbReference>
<dbReference type="EMBL" id="BNCQ01000021">
    <property type="protein sequence ID" value="GIM06327.1"/>
    <property type="molecule type" value="Genomic_DNA"/>
</dbReference>
<dbReference type="Gene3D" id="1.20.1540.10">
    <property type="entry name" value="Rhomboid-like"/>
    <property type="match status" value="1"/>
</dbReference>